<proteinExistence type="predicted"/>
<keyword evidence="1" id="KW-0472">Membrane</keyword>
<feature type="transmembrane region" description="Helical" evidence="1">
    <location>
        <begin position="48"/>
        <end position="67"/>
    </location>
</feature>
<feature type="transmembrane region" description="Helical" evidence="1">
    <location>
        <begin position="200"/>
        <end position="220"/>
    </location>
</feature>
<keyword evidence="3" id="KW-1185">Reference proteome</keyword>
<organism evidence="2 3">
    <name type="scientific">Bifidobacterium canis</name>
    <dbReference type="NCBI Taxonomy" id="2610880"/>
    <lineage>
        <taxon>Bacteria</taxon>
        <taxon>Bacillati</taxon>
        <taxon>Actinomycetota</taxon>
        <taxon>Actinomycetes</taxon>
        <taxon>Bifidobacteriales</taxon>
        <taxon>Bifidobacteriaceae</taxon>
        <taxon>Bifidobacterium</taxon>
    </lineage>
</organism>
<accession>A0A7K1J490</accession>
<evidence type="ECO:0000256" key="1">
    <source>
        <dbReference type="SAM" id="Phobius"/>
    </source>
</evidence>
<gene>
    <name evidence="2" type="ORF">GSD1FS_0791</name>
</gene>
<name>A0A7K1J490_9BIFI</name>
<keyword evidence="1" id="KW-1133">Transmembrane helix</keyword>
<dbReference type="RefSeq" id="WP_155588429.1">
    <property type="nucleotide sequence ID" value="NZ_WNLP01000002.1"/>
</dbReference>
<evidence type="ECO:0000313" key="2">
    <source>
        <dbReference type="EMBL" id="MUH59466.1"/>
    </source>
</evidence>
<protein>
    <submittedName>
        <fullName evidence="2">Pilus biosynthesis protein</fullName>
    </submittedName>
</protein>
<comment type="caution">
    <text evidence="2">The sequence shown here is derived from an EMBL/GenBank/DDBJ whole genome shotgun (WGS) entry which is preliminary data.</text>
</comment>
<reference evidence="2 3" key="1">
    <citation type="submission" date="2019-09" db="EMBL/GenBank/DDBJ databases">
        <title>Bifidobacterium canis sp. nov., isolated from the digestive tract of German Shepherd dog puppy.</title>
        <authorList>
            <person name="Bunesova V."/>
        </authorList>
    </citation>
    <scope>NUCLEOTIDE SEQUENCE [LARGE SCALE GENOMIC DNA]</scope>
    <source>
        <strain evidence="2 3">GSD1FS</strain>
    </source>
</reference>
<feature type="transmembrane region" description="Helical" evidence="1">
    <location>
        <begin position="174"/>
        <end position="194"/>
    </location>
</feature>
<evidence type="ECO:0000313" key="3">
    <source>
        <dbReference type="Proteomes" id="UP000487882"/>
    </source>
</evidence>
<dbReference type="Proteomes" id="UP000487882">
    <property type="component" value="Unassembled WGS sequence"/>
</dbReference>
<sequence>MAIVAAICLLAAMMLTAIPEHFTARRLRAMSRLASGFDGNQTKPVRCGIGVTLSAIIASLQAGSGVVQALQRAREPTAVNGACMTASAICDCEGNIDVVQISRVFDACRLPEESRAHSARVACDVCVASDISVRSGCPAARCFEAVHSSYKRARLQEDLRNNAFAVPKSTTRMLLALPAVVVVFAQFLGAQPLAMLFGSVQGFAMLCLGVLCYAGGFAWMRKLMSESQIAV</sequence>
<dbReference type="EMBL" id="WNLP01000002">
    <property type="protein sequence ID" value="MUH59466.1"/>
    <property type="molecule type" value="Genomic_DNA"/>
</dbReference>
<dbReference type="AlphaFoldDB" id="A0A7K1J490"/>
<keyword evidence="1" id="KW-0812">Transmembrane</keyword>